<evidence type="ECO:0000313" key="1">
    <source>
        <dbReference type="EMBL" id="KAH7945398.1"/>
    </source>
</evidence>
<proteinExistence type="predicted"/>
<protein>
    <submittedName>
        <fullName evidence="1">Uncharacterized protein</fullName>
    </submittedName>
</protein>
<organism evidence="1 2">
    <name type="scientific">Dermacentor silvarum</name>
    <name type="common">Tick</name>
    <dbReference type="NCBI Taxonomy" id="543639"/>
    <lineage>
        <taxon>Eukaryota</taxon>
        <taxon>Metazoa</taxon>
        <taxon>Ecdysozoa</taxon>
        <taxon>Arthropoda</taxon>
        <taxon>Chelicerata</taxon>
        <taxon>Arachnida</taxon>
        <taxon>Acari</taxon>
        <taxon>Parasitiformes</taxon>
        <taxon>Ixodida</taxon>
        <taxon>Ixodoidea</taxon>
        <taxon>Ixodidae</taxon>
        <taxon>Rhipicephalinae</taxon>
        <taxon>Dermacentor</taxon>
    </lineage>
</organism>
<sequence>MTPDSNRCERIRSLATFLREHGDVVLNGTRRLTLTTLCLNELNYIFRQFLGAQENESFDVPFGCGANSDFVYDVFFLHDFMQKTCSLKIVQSSQTIQGSLDLSKFHSLKILELKRVPPHLLVGFDCLVLQVETLICQRNISSLKEILRSRNKVPQPWVKIKVANFSYNGIAVLDDSLCSFADARLSRPPSKQPSAAPSFEVPEVNFSYTSGTTQTTERESTPLDKPSSASESPPEAMEVTLGSLVSLALRESP</sequence>
<gene>
    <name evidence="1" type="ORF">HPB49_010455</name>
</gene>
<dbReference type="Proteomes" id="UP000821865">
    <property type="component" value="Chromosome 6"/>
</dbReference>
<keyword evidence="2" id="KW-1185">Reference proteome</keyword>
<comment type="caution">
    <text evidence="1">The sequence shown here is derived from an EMBL/GenBank/DDBJ whole genome shotgun (WGS) entry which is preliminary data.</text>
</comment>
<dbReference type="EMBL" id="CM023475">
    <property type="protein sequence ID" value="KAH7945398.1"/>
    <property type="molecule type" value="Genomic_DNA"/>
</dbReference>
<name>A0ACB8CKG2_DERSI</name>
<accession>A0ACB8CKG2</accession>
<evidence type="ECO:0000313" key="2">
    <source>
        <dbReference type="Proteomes" id="UP000821865"/>
    </source>
</evidence>
<reference evidence="1" key="1">
    <citation type="submission" date="2020-05" db="EMBL/GenBank/DDBJ databases">
        <title>Large-scale comparative analyses of tick genomes elucidate their genetic diversity and vector capacities.</title>
        <authorList>
            <person name="Jia N."/>
            <person name="Wang J."/>
            <person name="Shi W."/>
            <person name="Du L."/>
            <person name="Sun Y."/>
            <person name="Zhan W."/>
            <person name="Jiang J."/>
            <person name="Wang Q."/>
            <person name="Zhang B."/>
            <person name="Ji P."/>
            <person name="Sakyi L.B."/>
            <person name="Cui X."/>
            <person name="Yuan T."/>
            <person name="Jiang B."/>
            <person name="Yang W."/>
            <person name="Lam T.T.-Y."/>
            <person name="Chang Q."/>
            <person name="Ding S."/>
            <person name="Wang X."/>
            <person name="Zhu J."/>
            <person name="Ruan X."/>
            <person name="Zhao L."/>
            <person name="Wei J."/>
            <person name="Que T."/>
            <person name="Du C."/>
            <person name="Cheng J."/>
            <person name="Dai P."/>
            <person name="Han X."/>
            <person name="Huang E."/>
            <person name="Gao Y."/>
            <person name="Liu J."/>
            <person name="Shao H."/>
            <person name="Ye R."/>
            <person name="Li L."/>
            <person name="Wei W."/>
            <person name="Wang X."/>
            <person name="Wang C."/>
            <person name="Yang T."/>
            <person name="Huo Q."/>
            <person name="Li W."/>
            <person name="Guo W."/>
            <person name="Chen H."/>
            <person name="Zhou L."/>
            <person name="Ni X."/>
            <person name="Tian J."/>
            <person name="Zhou Y."/>
            <person name="Sheng Y."/>
            <person name="Liu T."/>
            <person name="Pan Y."/>
            <person name="Xia L."/>
            <person name="Li J."/>
            <person name="Zhao F."/>
            <person name="Cao W."/>
        </authorList>
    </citation>
    <scope>NUCLEOTIDE SEQUENCE</scope>
    <source>
        <strain evidence="1">Dsil-2018</strain>
    </source>
</reference>